<protein>
    <submittedName>
        <fullName evidence="3">Amidohydrolase</fullName>
    </submittedName>
</protein>
<evidence type="ECO:0000313" key="3">
    <source>
        <dbReference type="EMBL" id="MCF2528233.1"/>
    </source>
</evidence>
<dbReference type="InterPro" id="IPR013108">
    <property type="entry name" value="Amidohydro_3"/>
</dbReference>
<gene>
    <name evidence="3" type="ORF">LZ495_13510</name>
</gene>
<dbReference type="InterPro" id="IPR032466">
    <property type="entry name" value="Metal_Hydrolase"/>
</dbReference>
<dbReference type="Pfam" id="PF07969">
    <property type="entry name" value="Amidohydro_3"/>
    <property type="match status" value="1"/>
</dbReference>
<dbReference type="SUPFAM" id="SSF51556">
    <property type="entry name" value="Metallo-dependent hydrolases"/>
    <property type="match status" value="1"/>
</dbReference>
<feature type="region of interest" description="Disordered" evidence="1">
    <location>
        <begin position="159"/>
        <end position="181"/>
    </location>
</feature>
<dbReference type="SUPFAM" id="SSF51338">
    <property type="entry name" value="Composite domain of metallo-dependent hydrolases"/>
    <property type="match status" value="1"/>
</dbReference>
<dbReference type="Gene3D" id="3.10.310.70">
    <property type="match status" value="1"/>
</dbReference>
<evidence type="ECO:0000313" key="4">
    <source>
        <dbReference type="Proteomes" id="UP001165378"/>
    </source>
</evidence>
<proteinExistence type="predicted"/>
<comment type="caution">
    <text evidence="3">The sequence shown here is derived from an EMBL/GenBank/DDBJ whole genome shotgun (WGS) entry which is preliminary data.</text>
</comment>
<dbReference type="PANTHER" id="PTHR22642">
    <property type="entry name" value="IMIDAZOLONEPROPIONASE"/>
    <property type="match status" value="1"/>
</dbReference>
<sequence length="549" mass="59167">MTHADLVLFNGPVFTVDPARRWASAVAVRGGRIVAVGHDEVRELVGPGTETIDLKGRLLVPGFQDAHVHPVFAGLTMSRCDLSEAETQEESVATVAAYAAANPDTEWILGGGWSFDAFPNGLATRQMLDAVVPDRPVYLPVRDGHSAWVNTRALELAGLDKNSPDPADGRIEREPDGTPSGVLHEGAMGLVGEHAPTPTRDDYLKGLADGQAYLHSLGITAWQDAIVGGFGGWDDQFDIYTEAAASGLLTARVRGALWWDREQGAEQLDFLLDRRARGNVGRFNAGTVKLMQDGITENFTAGIAESYLDACGCQTGNKGLSMVDPEKLREYITLLDANGFQVHFHAIGDRAVAEVLDSVAAARAANGRNDLRHHVAHVQIVNPVDVPRFRELDVAVNMQPLWAAHEKQMDELNIPFLGAERASWQYPFRSFQQAGAVLAAGSDWSVSTPDPMAGIHVAVNRRVPGREGSDYPVFLPEQRLDLATAIAAYTAGSAYVNHLDETGSIEVGKLADLTVLDRNPFDGPSDAIYETGTAITFVEGERVYAAGNA</sequence>
<dbReference type="InterPro" id="IPR011059">
    <property type="entry name" value="Metal-dep_hydrolase_composite"/>
</dbReference>
<dbReference type="Gene3D" id="3.20.20.140">
    <property type="entry name" value="Metal-dependent hydrolases"/>
    <property type="match status" value="1"/>
</dbReference>
<keyword evidence="4" id="KW-1185">Reference proteome</keyword>
<dbReference type="PANTHER" id="PTHR22642:SF2">
    <property type="entry name" value="PROTEIN LONG AFTER FAR-RED 3"/>
    <property type="match status" value="1"/>
</dbReference>
<dbReference type="RefSeq" id="WP_235052401.1">
    <property type="nucleotide sequence ID" value="NZ_JAKFHA010000006.1"/>
</dbReference>
<accession>A0AA41PYH0</accession>
<evidence type="ECO:0000256" key="1">
    <source>
        <dbReference type="SAM" id="MobiDB-lite"/>
    </source>
</evidence>
<dbReference type="Gene3D" id="2.30.40.10">
    <property type="entry name" value="Urease, subunit C, domain 1"/>
    <property type="match status" value="1"/>
</dbReference>
<dbReference type="GO" id="GO:0016810">
    <property type="term" value="F:hydrolase activity, acting on carbon-nitrogen (but not peptide) bonds"/>
    <property type="evidence" value="ECO:0007669"/>
    <property type="project" value="InterPro"/>
</dbReference>
<feature type="domain" description="Amidohydrolase 3" evidence="2">
    <location>
        <begin position="50"/>
        <end position="544"/>
    </location>
</feature>
<dbReference type="InterPro" id="IPR033932">
    <property type="entry name" value="YtcJ-like"/>
</dbReference>
<dbReference type="AlphaFoldDB" id="A0AA41PYH0"/>
<name>A0AA41PYH0_9ACTN</name>
<reference evidence="3" key="1">
    <citation type="submission" date="2022-01" db="EMBL/GenBank/DDBJ databases">
        <title>Genome-Based Taxonomic Classification of the Phylum Actinobacteria.</title>
        <authorList>
            <person name="Gao Y."/>
        </authorList>
    </citation>
    <scope>NUCLEOTIDE SEQUENCE</scope>
    <source>
        <strain evidence="3">KLBMP 8922</strain>
    </source>
</reference>
<dbReference type="Proteomes" id="UP001165378">
    <property type="component" value="Unassembled WGS sequence"/>
</dbReference>
<organism evidence="3 4">
    <name type="scientific">Yinghuangia soli</name>
    <dbReference type="NCBI Taxonomy" id="2908204"/>
    <lineage>
        <taxon>Bacteria</taxon>
        <taxon>Bacillati</taxon>
        <taxon>Actinomycetota</taxon>
        <taxon>Actinomycetes</taxon>
        <taxon>Kitasatosporales</taxon>
        <taxon>Streptomycetaceae</taxon>
        <taxon>Yinghuangia</taxon>
    </lineage>
</organism>
<dbReference type="EMBL" id="JAKFHA010000006">
    <property type="protein sequence ID" value="MCF2528233.1"/>
    <property type="molecule type" value="Genomic_DNA"/>
</dbReference>
<feature type="compositionally biased region" description="Basic and acidic residues" evidence="1">
    <location>
        <begin position="167"/>
        <end position="176"/>
    </location>
</feature>
<evidence type="ECO:0000259" key="2">
    <source>
        <dbReference type="Pfam" id="PF07969"/>
    </source>
</evidence>
<dbReference type="CDD" id="cd01300">
    <property type="entry name" value="YtcJ_like"/>
    <property type="match status" value="1"/>
</dbReference>